<dbReference type="Gene3D" id="1.10.357.10">
    <property type="entry name" value="Tetracycline Repressor, domain 2"/>
    <property type="match status" value="1"/>
</dbReference>
<dbReference type="EMBL" id="CP006939">
    <property type="protein sequence ID" value="AHC14084.1"/>
    <property type="molecule type" value="Genomic_DNA"/>
</dbReference>
<dbReference type="InterPro" id="IPR009057">
    <property type="entry name" value="Homeodomain-like_sf"/>
</dbReference>
<dbReference type="Pfam" id="PF00440">
    <property type="entry name" value="TetR_N"/>
    <property type="match status" value="1"/>
</dbReference>
<dbReference type="Proteomes" id="UP000018680">
    <property type="component" value="Chromosome"/>
</dbReference>
<feature type="domain" description="HTH tetR-type" evidence="3">
    <location>
        <begin position="13"/>
        <end position="73"/>
    </location>
</feature>
<dbReference type="GO" id="GO:0000976">
    <property type="term" value="F:transcription cis-regulatory region binding"/>
    <property type="evidence" value="ECO:0007669"/>
    <property type="project" value="TreeGrafter"/>
</dbReference>
<dbReference type="PRINTS" id="PR00455">
    <property type="entry name" value="HTHTETR"/>
</dbReference>
<dbReference type="GO" id="GO:0003700">
    <property type="term" value="F:DNA-binding transcription factor activity"/>
    <property type="evidence" value="ECO:0007669"/>
    <property type="project" value="TreeGrafter"/>
</dbReference>
<keyword evidence="5" id="KW-1185">Reference proteome</keyword>
<name>V5WEX3_9SPIO</name>
<dbReference type="PANTHER" id="PTHR30055:SF178">
    <property type="entry name" value="POSSIBLE TRANSCRIPTIONAL REGULATORY PROTEIN"/>
    <property type="match status" value="1"/>
</dbReference>
<protein>
    <submittedName>
        <fullName evidence="4">Transcriptional regulator, TetR family</fullName>
    </submittedName>
</protein>
<evidence type="ECO:0000256" key="2">
    <source>
        <dbReference type="PROSITE-ProRule" id="PRU00335"/>
    </source>
</evidence>
<dbReference type="PROSITE" id="PS50977">
    <property type="entry name" value="HTH_TETR_2"/>
    <property type="match status" value="1"/>
</dbReference>
<keyword evidence="1 2" id="KW-0238">DNA-binding</keyword>
<dbReference type="STRING" id="1307761.L21SP2_0655"/>
<evidence type="ECO:0000313" key="5">
    <source>
        <dbReference type="Proteomes" id="UP000018680"/>
    </source>
</evidence>
<dbReference type="RefSeq" id="WP_024267015.1">
    <property type="nucleotide sequence ID" value="NC_023035.1"/>
</dbReference>
<dbReference type="eggNOG" id="COG1309">
    <property type="taxonomic scope" value="Bacteria"/>
</dbReference>
<dbReference type="HOGENOM" id="CLU_092792_0_0_12"/>
<dbReference type="PANTHER" id="PTHR30055">
    <property type="entry name" value="HTH-TYPE TRANSCRIPTIONAL REGULATOR RUTR"/>
    <property type="match status" value="1"/>
</dbReference>
<evidence type="ECO:0000259" key="3">
    <source>
        <dbReference type="PROSITE" id="PS50977"/>
    </source>
</evidence>
<evidence type="ECO:0000256" key="1">
    <source>
        <dbReference type="ARBA" id="ARBA00023125"/>
    </source>
</evidence>
<dbReference type="AlphaFoldDB" id="V5WEX3"/>
<proteinExistence type="predicted"/>
<evidence type="ECO:0000313" key="4">
    <source>
        <dbReference type="EMBL" id="AHC14084.1"/>
    </source>
</evidence>
<accession>V5WEX3</accession>
<dbReference type="KEGG" id="slr:L21SP2_0655"/>
<dbReference type="InterPro" id="IPR050109">
    <property type="entry name" value="HTH-type_TetR-like_transc_reg"/>
</dbReference>
<dbReference type="InterPro" id="IPR041483">
    <property type="entry name" value="TetR_C_34"/>
</dbReference>
<organism evidence="4 5">
    <name type="scientific">Salinispira pacifica</name>
    <dbReference type="NCBI Taxonomy" id="1307761"/>
    <lineage>
        <taxon>Bacteria</taxon>
        <taxon>Pseudomonadati</taxon>
        <taxon>Spirochaetota</taxon>
        <taxon>Spirochaetia</taxon>
        <taxon>Spirochaetales</taxon>
        <taxon>Spirochaetaceae</taxon>
        <taxon>Salinispira</taxon>
    </lineage>
</organism>
<feature type="DNA-binding region" description="H-T-H motif" evidence="2">
    <location>
        <begin position="36"/>
        <end position="55"/>
    </location>
</feature>
<dbReference type="InterPro" id="IPR001647">
    <property type="entry name" value="HTH_TetR"/>
</dbReference>
<dbReference type="SUPFAM" id="SSF46689">
    <property type="entry name" value="Homeodomain-like"/>
    <property type="match status" value="1"/>
</dbReference>
<gene>
    <name evidence="4" type="ORF">L21SP2_0655</name>
</gene>
<sequence length="239" mass="27209">MSWKRARSEDQKAERILAIQDAAGSLFLSADYHSIGLEQIAKRAGFTRPNLYRYYRSKEEIFLAILQRDLESWVGEMESDSMSAAALKTGGEPGASSAFAGWWVKHFTAQPRLPRLLPLMSFSLDDNAGEELLREFKLHLADISLRIAEIVRSRLPWYPAEALADFPTMQLALVTGLMPMATRSEVHNRVLEDPRLRIFAIDFETRYRKVLEQFILGVQCRQDADRAARDAGQYRDAGQ</sequence>
<dbReference type="Pfam" id="PF17929">
    <property type="entry name" value="TetR_C_34"/>
    <property type="match status" value="1"/>
</dbReference>
<reference evidence="4 5" key="1">
    <citation type="journal article" date="2015" name="Stand. Genomic Sci.">
        <title>Complete genome sequence and description of Salinispira pacifica gen. nov., sp. nov., a novel spirochaete isolated form a hypersaline microbial mat.</title>
        <authorList>
            <person name="Ben Hania W."/>
            <person name="Joseph M."/>
            <person name="Schumann P."/>
            <person name="Bunk B."/>
            <person name="Fiebig A."/>
            <person name="Sproer C."/>
            <person name="Klenk H.P."/>
            <person name="Fardeau M.L."/>
            <person name="Spring S."/>
        </authorList>
    </citation>
    <scope>NUCLEOTIDE SEQUENCE [LARGE SCALE GENOMIC DNA]</scope>
    <source>
        <strain evidence="4 5">L21-RPul-D2</strain>
    </source>
</reference>
<dbReference type="OrthoDB" id="370473at2"/>